<comment type="subunit">
    <text evidence="1">Homodimer.</text>
</comment>
<dbReference type="Gene3D" id="3.30.565.10">
    <property type="entry name" value="Histidine kinase-like ATPase, C-terminal domain"/>
    <property type="match status" value="1"/>
</dbReference>
<dbReference type="InterPro" id="IPR052957">
    <property type="entry name" value="Auxin_embryo_med"/>
</dbReference>
<name>A0A0A8YR54_ARUDO</name>
<sequence>MSSSSSPAVALPPLSPREHVERIRRDRYFIGRGEQNPLAEDMHQAVNYLSQELYSKDVHFLMELVQNAEDNEYPSGVAPSLEFLITSKDITGSGASSTLLIFNNERGFSSTNIESICRVGKSTKKGKQTPGLHWRERYWVQECVPDIKPAPYI</sequence>
<reference evidence="2" key="1">
    <citation type="submission" date="2014-09" db="EMBL/GenBank/DDBJ databases">
        <authorList>
            <person name="Magalhaes I.L.F."/>
            <person name="Oliveira U."/>
            <person name="Santos F.R."/>
            <person name="Vidigal T.H.D.A."/>
            <person name="Brescovit A.D."/>
            <person name="Santos A.J."/>
        </authorList>
    </citation>
    <scope>NUCLEOTIDE SEQUENCE</scope>
    <source>
        <tissue evidence="2">Shoot tissue taken approximately 20 cm above the soil surface</tissue>
    </source>
</reference>
<evidence type="ECO:0000256" key="1">
    <source>
        <dbReference type="ARBA" id="ARBA00011738"/>
    </source>
</evidence>
<evidence type="ECO:0000313" key="2">
    <source>
        <dbReference type="EMBL" id="JAD29364.1"/>
    </source>
</evidence>
<dbReference type="EMBL" id="GBRH01268531">
    <property type="protein sequence ID" value="JAD29364.1"/>
    <property type="molecule type" value="Transcribed_RNA"/>
</dbReference>
<dbReference type="AlphaFoldDB" id="A0A0A8YR54"/>
<dbReference type="SUPFAM" id="SSF55874">
    <property type="entry name" value="ATPase domain of HSP90 chaperone/DNA topoisomerase II/histidine kinase"/>
    <property type="match status" value="1"/>
</dbReference>
<organism evidence="2">
    <name type="scientific">Arundo donax</name>
    <name type="common">Giant reed</name>
    <name type="synonym">Donax arundinaceus</name>
    <dbReference type="NCBI Taxonomy" id="35708"/>
    <lineage>
        <taxon>Eukaryota</taxon>
        <taxon>Viridiplantae</taxon>
        <taxon>Streptophyta</taxon>
        <taxon>Embryophyta</taxon>
        <taxon>Tracheophyta</taxon>
        <taxon>Spermatophyta</taxon>
        <taxon>Magnoliopsida</taxon>
        <taxon>Liliopsida</taxon>
        <taxon>Poales</taxon>
        <taxon>Poaceae</taxon>
        <taxon>PACMAD clade</taxon>
        <taxon>Arundinoideae</taxon>
        <taxon>Arundineae</taxon>
        <taxon>Arundo</taxon>
    </lineage>
</organism>
<proteinExistence type="predicted"/>
<dbReference type="InterPro" id="IPR036890">
    <property type="entry name" value="HATPase_C_sf"/>
</dbReference>
<dbReference type="PANTHER" id="PTHR32387">
    <property type="entry name" value="WU:FJ29H11"/>
    <property type="match status" value="1"/>
</dbReference>
<accession>A0A0A8YR54</accession>
<protein>
    <submittedName>
        <fullName evidence="2">Uncharacterized protein</fullName>
    </submittedName>
</protein>
<reference evidence="2" key="2">
    <citation type="journal article" date="2015" name="Data Brief">
        <title>Shoot transcriptome of the giant reed, Arundo donax.</title>
        <authorList>
            <person name="Barrero R.A."/>
            <person name="Guerrero F.D."/>
            <person name="Moolhuijzen P."/>
            <person name="Goolsby J.A."/>
            <person name="Tidwell J."/>
            <person name="Bellgard S.E."/>
            <person name="Bellgard M.I."/>
        </authorList>
    </citation>
    <scope>NUCLEOTIDE SEQUENCE</scope>
    <source>
        <tissue evidence="2">Shoot tissue taken approximately 20 cm above the soil surface</tissue>
    </source>
</reference>
<dbReference type="PANTHER" id="PTHR32387:SF3">
    <property type="entry name" value="ATP_DNA BINDING PROTEIN"/>
    <property type="match status" value="1"/>
</dbReference>